<name>A0AAD5XWH8_9FUNG</name>
<sequence length="177" mass="19667">MKLTRFIQLMLIILVFTVLTLTLKAGIYLKGYILDLIDVRFFATGGIEAIAGLWEFEDLSCIKTFGDVEDEIRGLSFSHDGDLLAIGTSKGTRDRESSLSIAIETGETVFKVKSPNGISSLAFHPSRLLLAVARDKHDCPEIKAELKGYEICKVCKGMNPRDYEKKEPTVKLYGMVS</sequence>
<dbReference type="PANTHER" id="PTHR22839">
    <property type="entry name" value="THO COMPLEX SUBUNIT 3 THO3"/>
    <property type="match status" value="1"/>
</dbReference>
<dbReference type="GO" id="GO:0000445">
    <property type="term" value="C:THO complex part of transcription export complex"/>
    <property type="evidence" value="ECO:0007669"/>
    <property type="project" value="TreeGrafter"/>
</dbReference>
<comment type="caution">
    <text evidence="3">The sequence shown here is derived from an EMBL/GenBank/DDBJ whole genome shotgun (WGS) entry which is preliminary data.</text>
</comment>
<dbReference type="SUPFAM" id="SSF50978">
    <property type="entry name" value="WD40 repeat-like"/>
    <property type="match status" value="1"/>
</dbReference>
<evidence type="ECO:0008006" key="5">
    <source>
        <dbReference type="Google" id="ProtNLM"/>
    </source>
</evidence>
<keyword evidence="4" id="KW-1185">Reference proteome</keyword>
<evidence type="ECO:0000313" key="4">
    <source>
        <dbReference type="Proteomes" id="UP001211065"/>
    </source>
</evidence>
<dbReference type="Proteomes" id="UP001211065">
    <property type="component" value="Unassembled WGS sequence"/>
</dbReference>
<dbReference type="InterPro" id="IPR040132">
    <property type="entry name" value="Tex1/THOC3"/>
</dbReference>
<keyword evidence="1" id="KW-0853">WD repeat</keyword>
<dbReference type="PANTHER" id="PTHR22839:SF0">
    <property type="entry name" value="THO COMPLEX SUBUNIT 3"/>
    <property type="match status" value="1"/>
</dbReference>
<organism evidence="3 4">
    <name type="scientific">Clydaea vesicula</name>
    <dbReference type="NCBI Taxonomy" id="447962"/>
    <lineage>
        <taxon>Eukaryota</taxon>
        <taxon>Fungi</taxon>
        <taxon>Fungi incertae sedis</taxon>
        <taxon>Chytridiomycota</taxon>
        <taxon>Chytridiomycota incertae sedis</taxon>
        <taxon>Chytridiomycetes</taxon>
        <taxon>Lobulomycetales</taxon>
        <taxon>Lobulomycetaceae</taxon>
        <taxon>Clydaea</taxon>
    </lineage>
</organism>
<reference evidence="3" key="1">
    <citation type="submission" date="2020-05" db="EMBL/GenBank/DDBJ databases">
        <title>Phylogenomic resolution of chytrid fungi.</title>
        <authorList>
            <person name="Stajich J.E."/>
            <person name="Amses K."/>
            <person name="Simmons R."/>
            <person name="Seto K."/>
            <person name="Myers J."/>
            <person name="Bonds A."/>
            <person name="Quandt C.A."/>
            <person name="Barry K."/>
            <person name="Liu P."/>
            <person name="Grigoriev I."/>
            <person name="Longcore J.E."/>
            <person name="James T.Y."/>
        </authorList>
    </citation>
    <scope>NUCLEOTIDE SEQUENCE</scope>
    <source>
        <strain evidence="3">JEL0476</strain>
    </source>
</reference>
<dbReference type="InterPro" id="IPR015943">
    <property type="entry name" value="WD40/YVTN_repeat-like_dom_sf"/>
</dbReference>
<dbReference type="GO" id="GO:0006406">
    <property type="term" value="P:mRNA export from nucleus"/>
    <property type="evidence" value="ECO:0007669"/>
    <property type="project" value="InterPro"/>
</dbReference>
<proteinExistence type="predicted"/>
<evidence type="ECO:0000256" key="2">
    <source>
        <dbReference type="ARBA" id="ARBA00022737"/>
    </source>
</evidence>
<dbReference type="AlphaFoldDB" id="A0AAD5XWH8"/>
<keyword evidence="2" id="KW-0677">Repeat</keyword>
<protein>
    <recommendedName>
        <fullName evidence="5">WD40 repeat domain-containing protein</fullName>
    </recommendedName>
</protein>
<evidence type="ECO:0000313" key="3">
    <source>
        <dbReference type="EMBL" id="KAJ3221799.1"/>
    </source>
</evidence>
<dbReference type="Gene3D" id="2.130.10.10">
    <property type="entry name" value="YVTN repeat-like/Quinoprotein amine dehydrogenase"/>
    <property type="match status" value="1"/>
</dbReference>
<accession>A0AAD5XWH8</accession>
<dbReference type="InterPro" id="IPR036322">
    <property type="entry name" value="WD40_repeat_dom_sf"/>
</dbReference>
<evidence type="ECO:0000256" key="1">
    <source>
        <dbReference type="ARBA" id="ARBA00022574"/>
    </source>
</evidence>
<gene>
    <name evidence="3" type="ORF">HK099_003093</name>
</gene>
<dbReference type="EMBL" id="JADGJW010000208">
    <property type="protein sequence ID" value="KAJ3221799.1"/>
    <property type="molecule type" value="Genomic_DNA"/>
</dbReference>